<evidence type="ECO:0000313" key="2">
    <source>
        <dbReference type="Proteomes" id="UP000700732"/>
    </source>
</evidence>
<organism evidence="1 2">
    <name type="scientific">Spirosoma utsteinense</name>
    <dbReference type="NCBI Taxonomy" id="2585773"/>
    <lineage>
        <taxon>Bacteria</taxon>
        <taxon>Pseudomonadati</taxon>
        <taxon>Bacteroidota</taxon>
        <taxon>Cytophagia</taxon>
        <taxon>Cytophagales</taxon>
        <taxon>Cytophagaceae</taxon>
        <taxon>Spirosoma</taxon>
    </lineage>
</organism>
<sequence length="470" mass="55764">MENLIDLISDSIKEWLHIYKYEVSTKLIKITLLLIFCSGVIPLGVKIIRNILLWIETRRAQVDLFPLIEKIVVKEARQNYILTKFQNISPGDEHEPSYAYASTAKENMMSFFLKRAFIDDSEAHRYYLLLADSGMGKSTFLINLFIRYQRRFFKKYKILLVPLGNPQADNEWQKIDSNQQKNTLLFLDAFDEDPKAGLDYEERLQDILRQTRGFRAIVLTSRTQFFPSEKEEPHRTGVYRYSLNHDTSHYFKKMYLSPFDDKDVKMYLRKKYPSWNIFNWIKRRQAKKLVKLSPNLIVRPMLLSYIDDLIVPFNVSNLKQLKYKSIYLTSVDVYAKLIEKWIMREAYRTSLERRDKFIKDMDLFSKVVALNIFNNRINRNGLFIYVEDLSLLASDFSISLSELELKGRSLLNRDSFGRYKFAHKSILEFLLAKHAIENMPFAEGVGYFVDFKEFDLAQKFYQEMFTQQII</sequence>
<dbReference type="SUPFAM" id="SSF52540">
    <property type="entry name" value="P-loop containing nucleoside triphosphate hydrolases"/>
    <property type="match status" value="1"/>
</dbReference>
<reference evidence="1 2" key="1">
    <citation type="submission" date="2019-06" db="EMBL/GenBank/DDBJ databases">
        <title>Spirosoma utsteinense sp. nov. isolated from Antarctic ice-free soils.</title>
        <authorList>
            <person name="Tahon G."/>
        </authorList>
    </citation>
    <scope>NUCLEOTIDE SEQUENCE [LARGE SCALE GENOMIC DNA]</scope>
    <source>
        <strain evidence="1 2">LMG 31447</strain>
    </source>
</reference>
<comment type="caution">
    <text evidence="1">The sequence shown here is derived from an EMBL/GenBank/DDBJ whole genome shotgun (WGS) entry which is preliminary data.</text>
</comment>
<keyword evidence="2" id="KW-1185">Reference proteome</keyword>
<dbReference type="Proteomes" id="UP000700732">
    <property type="component" value="Unassembled WGS sequence"/>
</dbReference>
<protein>
    <recommendedName>
        <fullName evidence="3">NACHT domain-containing protein</fullName>
    </recommendedName>
</protein>
<evidence type="ECO:0008006" key="3">
    <source>
        <dbReference type="Google" id="ProtNLM"/>
    </source>
</evidence>
<dbReference type="EMBL" id="VFIA01000088">
    <property type="protein sequence ID" value="MBC3795174.1"/>
    <property type="molecule type" value="Genomic_DNA"/>
</dbReference>
<dbReference type="InterPro" id="IPR027417">
    <property type="entry name" value="P-loop_NTPase"/>
</dbReference>
<gene>
    <name evidence="1" type="ORF">FH603_5709</name>
</gene>
<evidence type="ECO:0000313" key="1">
    <source>
        <dbReference type="EMBL" id="MBC3795174.1"/>
    </source>
</evidence>
<name>A0ABR6WF82_9BACT</name>
<proteinExistence type="predicted"/>
<dbReference type="RefSeq" id="WP_186742357.1">
    <property type="nucleotide sequence ID" value="NZ_VFIA01000088.1"/>
</dbReference>
<accession>A0ABR6WF82</accession>